<accession>A0A562E3B5</accession>
<evidence type="ECO:0000313" key="1">
    <source>
        <dbReference type="EMBL" id="TWH16168.1"/>
    </source>
</evidence>
<comment type="caution">
    <text evidence="1">The sequence shown here is derived from an EMBL/GenBank/DDBJ whole genome shotgun (WGS) entry which is preliminary data.</text>
</comment>
<dbReference type="EMBL" id="VLJS01000036">
    <property type="protein sequence ID" value="TWH16168.1"/>
    <property type="molecule type" value="Genomic_DNA"/>
</dbReference>
<keyword evidence="2" id="KW-1185">Reference proteome</keyword>
<gene>
    <name evidence="1" type="ORF">L613_013000000040</name>
</gene>
<name>A0A562E3B5_9GAMM</name>
<dbReference type="AlphaFoldDB" id="A0A562E3B5"/>
<proteinExistence type="predicted"/>
<evidence type="ECO:0000313" key="2">
    <source>
        <dbReference type="Proteomes" id="UP000321583"/>
    </source>
</evidence>
<sequence length="118" mass="11453">MQGRALCGGAATNPGGDPVAAALPMADGEGGMPATVLEDFAASLDAAMPVAEAGVPAADAAVDTELADMLADLLAIPAAPLPPAPVADGLHKDAVTRALRAQLFPAEAPSPAKAPPLP</sequence>
<dbReference type="Proteomes" id="UP000321583">
    <property type="component" value="Unassembled WGS sequence"/>
</dbReference>
<protein>
    <submittedName>
        <fullName evidence="1">Uncharacterized protein</fullName>
    </submittedName>
</protein>
<feature type="non-terminal residue" evidence="1">
    <location>
        <position position="118"/>
    </location>
</feature>
<reference evidence="1 2" key="1">
    <citation type="submission" date="2019-07" db="EMBL/GenBank/DDBJ databases">
        <title>Genome sequencing of lignin-degrading bacterial isolates.</title>
        <authorList>
            <person name="Gladden J."/>
        </authorList>
    </citation>
    <scope>NUCLEOTIDE SEQUENCE [LARGE SCALE GENOMIC DNA]</scope>
    <source>
        <strain evidence="1 2">J19</strain>
    </source>
</reference>
<organism evidence="1 2">
    <name type="scientific">Pseudoxanthomonas taiwanensis J19</name>
    <dbReference type="NCBI Taxonomy" id="935569"/>
    <lineage>
        <taxon>Bacteria</taxon>
        <taxon>Pseudomonadati</taxon>
        <taxon>Pseudomonadota</taxon>
        <taxon>Gammaproteobacteria</taxon>
        <taxon>Lysobacterales</taxon>
        <taxon>Lysobacteraceae</taxon>
        <taxon>Pseudoxanthomonas</taxon>
    </lineage>
</organism>